<feature type="binding site" evidence="9">
    <location>
        <position position="275"/>
    </location>
    <ligand>
        <name>K(+)</name>
        <dbReference type="ChEBI" id="CHEBI:29103"/>
    </ligand>
</feature>
<evidence type="ECO:0000313" key="12">
    <source>
        <dbReference type="Proteomes" id="UP000700706"/>
    </source>
</evidence>
<evidence type="ECO:0000256" key="6">
    <source>
        <dbReference type="ARBA" id="ARBA00022842"/>
    </source>
</evidence>
<comment type="catalytic activity">
    <reaction evidence="9">
        <text>D-ribose + ATP = D-ribose 5-phosphate + ADP + H(+)</text>
        <dbReference type="Rhea" id="RHEA:13697"/>
        <dbReference type="ChEBI" id="CHEBI:15378"/>
        <dbReference type="ChEBI" id="CHEBI:30616"/>
        <dbReference type="ChEBI" id="CHEBI:47013"/>
        <dbReference type="ChEBI" id="CHEBI:78346"/>
        <dbReference type="ChEBI" id="CHEBI:456216"/>
        <dbReference type="EC" id="2.7.1.15"/>
    </reaction>
</comment>
<protein>
    <recommendedName>
        <fullName evidence="9">Ribokinase</fullName>
        <shortName evidence="9">RK</shortName>
        <ecNumber evidence="9">2.7.1.15</ecNumber>
    </recommendedName>
</protein>
<comment type="function">
    <text evidence="9">Catalyzes the phosphorylation of ribose at O-5 in a reaction requiring ATP and magnesium. The resulting D-ribose-5-phosphate can then be used either for sythesis of nucleotides, histidine, and tryptophan, or as a component of the pentose phosphate pathway.</text>
</comment>
<comment type="caution">
    <text evidence="9">Lacks conserved residue(s) required for the propagation of feature annotation.</text>
</comment>
<evidence type="ECO:0000256" key="5">
    <source>
        <dbReference type="ARBA" id="ARBA00022840"/>
    </source>
</evidence>
<keyword evidence="7 9" id="KW-0630">Potassium</keyword>
<comment type="pathway">
    <text evidence="9">Carbohydrate metabolism; D-ribose degradation; D-ribose 5-phosphate from beta-D-ribopyranose: step 2/2.</text>
</comment>
<feature type="binding site" evidence="9">
    <location>
        <begin position="213"/>
        <end position="218"/>
    </location>
    <ligand>
        <name>ATP</name>
        <dbReference type="ChEBI" id="CHEBI:30616"/>
    </ligand>
</feature>
<dbReference type="PANTHER" id="PTHR10584">
    <property type="entry name" value="SUGAR KINASE"/>
    <property type="match status" value="1"/>
</dbReference>
<dbReference type="GO" id="GO:0005829">
    <property type="term" value="C:cytosol"/>
    <property type="evidence" value="ECO:0007669"/>
    <property type="project" value="TreeGrafter"/>
</dbReference>
<dbReference type="EMBL" id="JAEKLZ010000293">
    <property type="protein sequence ID" value="MBW8727642.1"/>
    <property type="molecule type" value="Genomic_DNA"/>
</dbReference>
<feature type="binding site" evidence="9">
    <location>
        <position position="278"/>
    </location>
    <ligand>
        <name>K(+)</name>
        <dbReference type="ChEBI" id="CHEBI:29103"/>
    </ligand>
</feature>
<feature type="binding site" evidence="9">
    <location>
        <position position="182"/>
    </location>
    <ligand>
        <name>ATP</name>
        <dbReference type="ChEBI" id="CHEBI:30616"/>
    </ligand>
</feature>
<keyword evidence="6 9" id="KW-0460">Magnesium</keyword>
<feature type="binding site" evidence="9">
    <location>
        <position position="239"/>
    </location>
    <ligand>
        <name>K(+)</name>
        <dbReference type="ChEBI" id="CHEBI:29103"/>
    </ligand>
</feature>
<evidence type="ECO:0000313" key="11">
    <source>
        <dbReference type="EMBL" id="MBW8727642.1"/>
    </source>
</evidence>
<accession>A0A952KFH4</accession>
<dbReference type="Pfam" id="PF00294">
    <property type="entry name" value="PfkB"/>
    <property type="match status" value="1"/>
</dbReference>
<dbReference type="EC" id="2.7.1.15" evidence="9"/>
<dbReference type="InterPro" id="IPR011611">
    <property type="entry name" value="PfkB_dom"/>
</dbReference>
<evidence type="ECO:0000256" key="9">
    <source>
        <dbReference type="HAMAP-Rule" id="MF_01987"/>
    </source>
</evidence>
<name>A0A952KFH4_9PROT</name>
<dbReference type="InterPro" id="IPR029056">
    <property type="entry name" value="Ribokinase-like"/>
</dbReference>
<comment type="subunit">
    <text evidence="9">Homodimer.</text>
</comment>
<feature type="binding site" evidence="9">
    <location>
        <position position="280"/>
    </location>
    <ligand>
        <name>K(+)</name>
        <dbReference type="ChEBI" id="CHEBI:29103"/>
    </ligand>
</feature>
<proteinExistence type="inferred from homology"/>
<keyword evidence="4 9" id="KW-0418">Kinase</keyword>
<comment type="activity regulation">
    <text evidence="9">Activated by a monovalent cation that binds near, but not in, the active site. The most likely occupant of the site in vivo is potassium. Ion binding induces a conformational change that may alter substrate affinity.</text>
</comment>
<feature type="binding site" evidence="9">
    <location>
        <begin position="10"/>
        <end position="12"/>
    </location>
    <ligand>
        <name>substrate</name>
    </ligand>
</feature>
<dbReference type="Gene3D" id="3.40.1190.20">
    <property type="match status" value="1"/>
</dbReference>
<evidence type="ECO:0000256" key="2">
    <source>
        <dbReference type="ARBA" id="ARBA00022723"/>
    </source>
</evidence>
<dbReference type="SUPFAM" id="SSF53613">
    <property type="entry name" value="Ribokinase-like"/>
    <property type="match status" value="1"/>
</dbReference>
<dbReference type="HAMAP" id="MF_01987">
    <property type="entry name" value="Ribokinase"/>
    <property type="match status" value="1"/>
</dbReference>
<dbReference type="Proteomes" id="UP000700706">
    <property type="component" value="Unassembled WGS sequence"/>
</dbReference>
<organism evidence="11 12">
    <name type="scientific">Inquilinus limosus</name>
    <dbReference type="NCBI Taxonomy" id="171674"/>
    <lineage>
        <taxon>Bacteria</taxon>
        <taxon>Pseudomonadati</taxon>
        <taxon>Pseudomonadota</taxon>
        <taxon>Alphaproteobacteria</taxon>
        <taxon>Rhodospirillales</taxon>
        <taxon>Rhodospirillaceae</taxon>
        <taxon>Inquilinus</taxon>
    </lineage>
</organism>
<feature type="binding site" evidence="9">
    <location>
        <position position="284"/>
    </location>
    <ligand>
        <name>K(+)</name>
        <dbReference type="ChEBI" id="CHEBI:29103"/>
    </ligand>
</feature>
<evidence type="ECO:0000259" key="10">
    <source>
        <dbReference type="Pfam" id="PF00294"/>
    </source>
</evidence>
<comment type="cofactor">
    <cofactor evidence="9">
        <name>Mg(2+)</name>
        <dbReference type="ChEBI" id="CHEBI:18420"/>
    </cofactor>
    <text evidence="9">Requires a divalent cation, most likely magnesium in vivo, as an electrophilic catalyst to aid phosphoryl group transfer. It is the chelate of the metal and the nucleotide that is the actual substrate.</text>
</comment>
<gene>
    <name evidence="9" type="primary">rbsK</name>
    <name evidence="11" type="ORF">JF625_21140</name>
</gene>
<dbReference type="PANTHER" id="PTHR10584:SF166">
    <property type="entry name" value="RIBOKINASE"/>
    <property type="match status" value="1"/>
</dbReference>
<evidence type="ECO:0000256" key="4">
    <source>
        <dbReference type="ARBA" id="ARBA00022777"/>
    </source>
</evidence>
<comment type="similarity">
    <text evidence="9">Belongs to the carbohydrate kinase PfkB family. Ribokinase subfamily.</text>
</comment>
<feature type="binding site" evidence="9">
    <location>
        <begin position="38"/>
        <end position="42"/>
    </location>
    <ligand>
        <name>substrate</name>
    </ligand>
</feature>
<reference evidence="11" key="1">
    <citation type="submission" date="2020-06" db="EMBL/GenBank/DDBJ databases">
        <title>Stable isotope informed genome-resolved metagenomics uncovers potential trophic interactions in rhizosphere soil.</title>
        <authorList>
            <person name="Starr E.P."/>
            <person name="Shi S."/>
            <person name="Blazewicz S.J."/>
            <person name="Koch B.J."/>
            <person name="Probst A.J."/>
            <person name="Hungate B.A."/>
            <person name="Pett-Ridge J."/>
            <person name="Firestone M.K."/>
            <person name="Banfield J.F."/>
        </authorList>
    </citation>
    <scope>NUCLEOTIDE SEQUENCE</scope>
    <source>
        <strain evidence="11">YM_69_17</strain>
    </source>
</reference>
<keyword evidence="9" id="KW-0963">Cytoplasm</keyword>
<dbReference type="InterPro" id="IPR002139">
    <property type="entry name" value="Ribo/fructo_kinase"/>
</dbReference>
<comment type="subcellular location">
    <subcellularLocation>
        <location evidence="9">Cytoplasm</location>
    </subcellularLocation>
</comment>
<comment type="caution">
    <text evidence="11">The sequence shown here is derived from an EMBL/GenBank/DDBJ whole genome shotgun (WGS) entry which is preliminary data.</text>
</comment>
<keyword evidence="8 9" id="KW-0119">Carbohydrate metabolism</keyword>
<keyword evidence="3 9" id="KW-0547">Nucleotide-binding</keyword>
<dbReference type="InterPro" id="IPR011877">
    <property type="entry name" value="Ribokinase"/>
</dbReference>
<feature type="domain" description="Carbohydrate kinase PfkB" evidence="10">
    <location>
        <begin position="7"/>
        <end position="287"/>
    </location>
</feature>
<evidence type="ECO:0000256" key="8">
    <source>
        <dbReference type="ARBA" id="ARBA00023277"/>
    </source>
</evidence>
<feature type="binding site" evidence="9">
    <location>
        <begin position="244"/>
        <end position="245"/>
    </location>
    <ligand>
        <name>ATP</name>
        <dbReference type="ChEBI" id="CHEBI:30616"/>
    </ligand>
</feature>
<evidence type="ECO:0000256" key="7">
    <source>
        <dbReference type="ARBA" id="ARBA00022958"/>
    </source>
</evidence>
<dbReference type="GO" id="GO:0004747">
    <property type="term" value="F:ribokinase activity"/>
    <property type="evidence" value="ECO:0007669"/>
    <property type="project" value="UniProtKB-UniRule"/>
</dbReference>
<keyword evidence="2 9" id="KW-0479">Metal-binding</keyword>
<evidence type="ECO:0000256" key="3">
    <source>
        <dbReference type="ARBA" id="ARBA00022741"/>
    </source>
</evidence>
<dbReference type="GO" id="GO:0005524">
    <property type="term" value="F:ATP binding"/>
    <property type="evidence" value="ECO:0007669"/>
    <property type="project" value="UniProtKB-UniRule"/>
</dbReference>
<dbReference type="AlphaFoldDB" id="A0A952KFH4"/>
<dbReference type="PRINTS" id="PR00990">
    <property type="entry name" value="RIBOKINASE"/>
</dbReference>
<feature type="active site" description="Proton acceptor" evidence="9">
    <location>
        <position position="245"/>
    </location>
</feature>
<keyword evidence="5 9" id="KW-0067">ATP-binding</keyword>
<feature type="binding site" evidence="9">
    <location>
        <position position="241"/>
    </location>
    <ligand>
        <name>K(+)</name>
        <dbReference type="ChEBI" id="CHEBI:29103"/>
    </ligand>
</feature>
<keyword evidence="1 9" id="KW-0808">Transferase</keyword>
<feature type="binding site" evidence="9">
    <location>
        <position position="245"/>
    </location>
    <ligand>
        <name>substrate</name>
    </ligand>
</feature>
<evidence type="ECO:0000256" key="1">
    <source>
        <dbReference type="ARBA" id="ARBA00022679"/>
    </source>
</evidence>
<dbReference type="GO" id="GO:0019303">
    <property type="term" value="P:D-ribose catabolic process"/>
    <property type="evidence" value="ECO:0007669"/>
    <property type="project" value="UniProtKB-UniRule"/>
</dbReference>
<sequence length="306" mass="30976">MTIHVVGNACLDTLYRLQRFPEPGETIVADGMAEDLGGKGLNQAVAAARAGARVRLLAAIGSDRPGEAVAERLVAEGIDAAGLVRLDCPTDRSMIQVDAAGENTIVSVTGCADRFAPPQGTDLDTALKAGDLLLMQGNLRIAAVRDGFSLARKRGAGTVLNPSPIRDSYAAVLPLTDLLVVNRGEACRLGGDADPHRAAQALLRRGAAMVVVTLGAAGAALVTAEGRRDFAAPAVTAVDTVGAGDLLCGVLAGLLDLGAAIETALPAAIQAAAIGVTRPGVLSSFPTRAEIAAILPASLARGGAER</sequence>
<dbReference type="GO" id="GO:0046872">
    <property type="term" value="F:metal ion binding"/>
    <property type="evidence" value="ECO:0007669"/>
    <property type="project" value="UniProtKB-KW"/>
</dbReference>